<dbReference type="AlphaFoldDB" id="A0A1G6BQN2"/>
<dbReference type="EMBL" id="FMXR01000012">
    <property type="protein sequence ID" value="SDB22875.1"/>
    <property type="molecule type" value="Genomic_DNA"/>
</dbReference>
<protein>
    <recommendedName>
        <fullName evidence="1">DUF6472 domain-containing protein</fullName>
    </recommendedName>
</protein>
<evidence type="ECO:0000313" key="3">
    <source>
        <dbReference type="Proteomes" id="UP000199228"/>
    </source>
</evidence>
<organism evidence="2 3">
    <name type="scientific">Eubacterium oxidoreducens</name>
    <dbReference type="NCBI Taxonomy" id="1732"/>
    <lineage>
        <taxon>Bacteria</taxon>
        <taxon>Bacillati</taxon>
        <taxon>Bacillota</taxon>
        <taxon>Clostridia</taxon>
        <taxon>Eubacteriales</taxon>
        <taxon>Eubacteriaceae</taxon>
        <taxon>Eubacterium</taxon>
    </lineage>
</organism>
<proteinExistence type="predicted"/>
<gene>
    <name evidence="2" type="ORF">SAMN02910417_01687</name>
</gene>
<dbReference type="Proteomes" id="UP000199228">
    <property type="component" value="Unassembled WGS sequence"/>
</dbReference>
<dbReference type="InterPro" id="IPR045525">
    <property type="entry name" value="DUF6472"/>
</dbReference>
<dbReference type="Pfam" id="PF20076">
    <property type="entry name" value="DUF6472"/>
    <property type="match status" value="1"/>
</dbReference>
<name>A0A1G6BQN2_EUBOX</name>
<dbReference type="OrthoDB" id="1823132at2"/>
<keyword evidence="3" id="KW-1185">Reference proteome</keyword>
<sequence length="60" mass="7254">MANGYPCESCNNFIYDEDDEEYYCDVSMDEDDLAHFYASKYKECPYYQSDNEYLTVRKQM</sequence>
<feature type="domain" description="DUF6472" evidence="1">
    <location>
        <begin position="7"/>
        <end position="60"/>
    </location>
</feature>
<accession>A0A1G6BQN2</accession>
<evidence type="ECO:0000259" key="1">
    <source>
        <dbReference type="Pfam" id="PF20076"/>
    </source>
</evidence>
<evidence type="ECO:0000313" key="2">
    <source>
        <dbReference type="EMBL" id="SDB22875.1"/>
    </source>
</evidence>
<reference evidence="2 3" key="1">
    <citation type="submission" date="2016-10" db="EMBL/GenBank/DDBJ databases">
        <authorList>
            <person name="de Groot N.N."/>
        </authorList>
    </citation>
    <scope>NUCLEOTIDE SEQUENCE [LARGE SCALE GENOMIC DNA]</scope>
    <source>
        <strain evidence="2 3">DSM 3217</strain>
    </source>
</reference>
<dbReference type="STRING" id="1732.SAMN02910417_01687"/>